<feature type="signal peptide" evidence="4">
    <location>
        <begin position="1"/>
        <end position="22"/>
    </location>
</feature>
<dbReference type="Pfam" id="PF13379">
    <property type="entry name" value="NMT1_2"/>
    <property type="match status" value="1"/>
</dbReference>
<comment type="caution">
    <text evidence="6">The sequence shown here is derived from an EMBL/GenBank/DDBJ whole genome shotgun (WGS) entry which is preliminary data.</text>
</comment>
<organism evidence="6 7">
    <name type="scientific">Rhizobium puerariae</name>
    <dbReference type="NCBI Taxonomy" id="1585791"/>
    <lineage>
        <taxon>Bacteria</taxon>
        <taxon>Pseudomonadati</taxon>
        <taxon>Pseudomonadota</taxon>
        <taxon>Alphaproteobacteria</taxon>
        <taxon>Hyphomicrobiales</taxon>
        <taxon>Rhizobiaceae</taxon>
        <taxon>Rhizobium/Agrobacterium group</taxon>
        <taxon>Rhizobium</taxon>
    </lineage>
</organism>
<evidence type="ECO:0000259" key="5">
    <source>
        <dbReference type="SMART" id="SM00062"/>
    </source>
</evidence>
<evidence type="ECO:0000256" key="2">
    <source>
        <dbReference type="ARBA" id="ARBA00010742"/>
    </source>
</evidence>
<evidence type="ECO:0000313" key="6">
    <source>
        <dbReference type="EMBL" id="MFB9947967.1"/>
    </source>
</evidence>
<comment type="similarity">
    <text evidence="2">Belongs to the bacterial solute-binding protein SsuA/TauA family.</text>
</comment>
<feature type="domain" description="Solute-binding protein family 3/N-terminal" evidence="5">
    <location>
        <begin position="26"/>
        <end position="237"/>
    </location>
</feature>
<dbReference type="InterPro" id="IPR001638">
    <property type="entry name" value="Solute-binding_3/MltF_N"/>
</dbReference>
<keyword evidence="7" id="KW-1185">Reference proteome</keyword>
<gene>
    <name evidence="6" type="ORF">ACFFP0_03855</name>
</gene>
<reference evidence="6 7" key="1">
    <citation type="submission" date="2024-09" db="EMBL/GenBank/DDBJ databases">
        <authorList>
            <person name="Sun Q."/>
            <person name="Mori K."/>
        </authorList>
    </citation>
    <scope>NUCLEOTIDE SEQUENCE [LARGE SCALE GENOMIC DNA]</scope>
    <source>
        <strain evidence="6 7">TBRC 4938</strain>
    </source>
</reference>
<name>A0ABV6ABN9_9HYPH</name>
<dbReference type="SUPFAM" id="SSF53850">
    <property type="entry name" value="Periplasmic binding protein-like II"/>
    <property type="match status" value="1"/>
</dbReference>
<sequence>MKLRSLMAALAVACFAMGSAKAENLVIGVGTDAAYTPFYLALERGIFKKHGLDVQFLKFSNGGEAVDAVVAGQAQLSGAAEQTTMIRMARGADLRPTVIYEESGSYIKLVTKPDIADVKQIKTFGVVKGSVSEYSASLAMSKFGVDPSTVKIVPAGPPELPALLARGDIDGYFAWEPWPSIGIRQGGKALLTSGDVGYAYTMWLTASGAWLDKNMGTAKSVVAALTEVNAQITAEPDKAAQEFQAITKLPASDTVGFLKTTKWDVRPFTERDYASFDKIVDFMVSQKISATKVDFRTAMQKGQVK</sequence>
<evidence type="ECO:0000256" key="3">
    <source>
        <dbReference type="ARBA" id="ARBA00022729"/>
    </source>
</evidence>
<evidence type="ECO:0000256" key="4">
    <source>
        <dbReference type="SAM" id="SignalP"/>
    </source>
</evidence>
<proteinExistence type="inferred from homology"/>
<protein>
    <submittedName>
        <fullName evidence="6">ABC transporter substrate-binding protein</fullName>
    </submittedName>
</protein>
<dbReference type="Gene3D" id="3.40.190.10">
    <property type="entry name" value="Periplasmic binding protein-like II"/>
    <property type="match status" value="2"/>
</dbReference>
<dbReference type="SMART" id="SM00062">
    <property type="entry name" value="PBPb"/>
    <property type="match status" value="1"/>
</dbReference>
<dbReference type="Proteomes" id="UP001589692">
    <property type="component" value="Unassembled WGS sequence"/>
</dbReference>
<comment type="subcellular location">
    <subcellularLocation>
        <location evidence="1">Periplasm</location>
    </subcellularLocation>
</comment>
<feature type="chain" id="PRO_5046948501" evidence="4">
    <location>
        <begin position="23"/>
        <end position="305"/>
    </location>
</feature>
<dbReference type="RefSeq" id="WP_377256486.1">
    <property type="nucleotide sequence ID" value="NZ_JBHMAA010000006.1"/>
</dbReference>
<keyword evidence="3 4" id="KW-0732">Signal</keyword>
<accession>A0ABV6ABN9</accession>
<dbReference type="EMBL" id="JBHMAA010000006">
    <property type="protein sequence ID" value="MFB9947967.1"/>
    <property type="molecule type" value="Genomic_DNA"/>
</dbReference>
<evidence type="ECO:0000313" key="7">
    <source>
        <dbReference type="Proteomes" id="UP001589692"/>
    </source>
</evidence>
<dbReference type="PANTHER" id="PTHR30024:SF47">
    <property type="entry name" value="TAURINE-BINDING PERIPLASMIC PROTEIN"/>
    <property type="match status" value="1"/>
</dbReference>
<evidence type="ECO:0000256" key="1">
    <source>
        <dbReference type="ARBA" id="ARBA00004418"/>
    </source>
</evidence>
<dbReference type="PANTHER" id="PTHR30024">
    <property type="entry name" value="ALIPHATIC SULFONATES-BINDING PROTEIN-RELATED"/>
    <property type="match status" value="1"/>
</dbReference>